<organism evidence="1 2">
    <name type="scientific">Belnapia arida</name>
    <dbReference type="NCBI Taxonomy" id="2804533"/>
    <lineage>
        <taxon>Bacteria</taxon>
        <taxon>Pseudomonadati</taxon>
        <taxon>Pseudomonadota</taxon>
        <taxon>Alphaproteobacteria</taxon>
        <taxon>Acetobacterales</taxon>
        <taxon>Roseomonadaceae</taxon>
        <taxon>Belnapia</taxon>
    </lineage>
</organism>
<proteinExistence type="predicted"/>
<evidence type="ECO:0000313" key="1">
    <source>
        <dbReference type="EMBL" id="MBL6079102.1"/>
    </source>
</evidence>
<sequence>MPEAVPPATAATPADAEAAQVLEQYRLLSGRAAPPAPAPLDAALAQRMAAAPWPFASGDGRHAGPVLAGLGFALERSRVRRGHRVLEAGASGGPLSFLMAKLGCAVTLQTDDPTEAEALRRQANEGGLPVQVAGGPLGAVSGRFDMVLSHGSLRRRLDHRGFLAHVRDVLLAPGGRLLLVGEPLAEDRPSAWGLDTAPEAADAMRRDGALALSFRPSYLLHTLAELGFDADLSSCPYSPYGNTFVAGRRRDARPATPMHPPAP</sequence>
<protein>
    <recommendedName>
        <fullName evidence="3">Methyltransferase domain-containing protein</fullName>
    </recommendedName>
</protein>
<dbReference type="RefSeq" id="WP_202832358.1">
    <property type="nucleotide sequence ID" value="NZ_JAETWB010000005.1"/>
</dbReference>
<comment type="caution">
    <text evidence="1">The sequence shown here is derived from an EMBL/GenBank/DDBJ whole genome shotgun (WGS) entry which is preliminary data.</text>
</comment>
<evidence type="ECO:0000313" key="2">
    <source>
        <dbReference type="Proteomes" id="UP000660885"/>
    </source>
</evidence>
<name>A0ABS1U5W6_9PROT</name>
<accession>A0ABS1U5W6</accession>
<dbReference type="Proteomes" id="UP000660885">
    <property type="component" value="Unassembled WGS sequence"/>
</dbReference>
<gene>
    <name evidence="1" type="ORF">JMJ56_13880</name>
</gene>
<dbReference type="EMBL" id="JAETWB010000005">
    <property type="protein sequence ID" value="MBL6079102.1"/>
    <property type="molecule type" value="Genomic_DNA"/>
</dbReference>
<dbReference type="InterPro" id="IPR029063">
    <property type="entry name" value="SAM-dependent_MTases_sf"/>
</dbReference>
<dbReference type="Gene3D" id="3.40.50.150">
    <property type="entry name" value="Vaccinia Virus protein VP39"/>
    <property type="match status" value="1"/>
</dbReference>
<evidence type="ECO:0008006" key="3">
    <source>
        <dbReference type="Google" id="ProtNLM"/>
    </source>
</evidence>
<reference evidence="1 2" key="1">
    <citation type="submission" date="2021-01" db="EMBL/GenBank/DDBJ databases">
        <title>Belnapia mucosa sp. nov. and Belnapia arida sp. nov., isolated from the Tabernas Desert (Almeria, Spain).</title>
        <authorList>
            <person name="Molina-Menor E."/>
            <person name="Vidal-Verdu A."/>
            <person name="Calonge A."/>
            <person name="Satari L."/>
            <person name="Pereto J."/>
            <person name="Porcar M."/>
        </authorList>
    </citation>
    <scope>NUCLEOTIDE SEQUENCE [LARGE SCALE GENOMIC DNA]</scope>
    <source>
        <strain evidence="1 2">T18</strain>
    </source>
</reference>
<dbReference type="SUPFAM" id="SSF53335">
    <property type="entry name" value="S-adenosyl-L-methionine-dependent methyltransferases"/>
    <property type="match status" value="1"/>
</dbReference>
<dbReference type="CDD" id="cd02440">
    <property type="entry name" value="AdoMet_MTases"/>
    <property type="match status" value="1"/>
</dbReference>
<keyword evidence="2" id="KW-1185">Reference proteome</keyword>